<evidence type="ECO:0008006" key="4">
    <source>
        <dbReference type="Google" id="ProtNLM"/>
    </source>
</evidence>
<reference evidence="2 3" key="1">
    <citation type="journal article" date="2019" name="Int. J. Syst. Evol. Microbiol.">
        <title>The Global Catalogue of Microorganisms (GCM) 10K type strain sequencing project: providing services to taxonomists for standard genome sequencing and annotation.</title>
        <authorList>
            <consortium name="The Broad Institute Genomics Platform"/>
            <consortium name="The Broad Institute Genome Sequencing Center for Infectious Disease"/>
            <person name="Wu L."/>
            <person name="Ma J."/>
        </authorList>
    </citation>
    <scope>NUCLEOTIDE SEQUENCE [LARGE SCALE GENOMIC DNA]</scope>
    <source>
        <strain evidence="2 3">JCM 13850</strain>
    </source>
</reference>
<dbReference type="CDD" id="cd00093">
    <property type="entry name" value="HTH_XRE"/>
    <property type="match status" value="1"/>
</dbReference>
<protein>
    <recommendedName>
        <fullName evidence="4">NB-ARC domain-containing protein</fullName>
    </recommendedName>
</protein>
<dbReference type="Pfam" id="PF13560">
    <property type="entry name" value="HTH_31"/>
    <property type="match status" value="1"/>
</dbReference>
<keyword evidence="3" id="KW-1185">Reference proteome</keyword>
<dbReference type="InterPro" id="IPR027417">
    <property type="entry name" value="P-loop_NTPase"/>
</dbReference>
<dbReference type="RefSeq" id="WP_344263875.1">
    <property type="nucleotide sequence ID" value="NZ_BAAAMR010000012.1"/>
</dbReference>
<sequence length="445" mass="48767">MHALVQDLRGLLDQYGLSYRALGELTHHSKSTISEKLSGAERPDWEFVESFLDACIATDHEGRARWHRILLDRWNAADPSRAPEPPDPPEPSNEPPDPPEPSNEPPDPPEPSNEAQVLSAGGQDGLPERNAAFIGRERILAHLRSALCDGPQVLLGAIGAGKTQLAIEFAHRYRDDFPLIWWIQADRRDLARAGLASLGRQHLRVASDGVDEAVRAVDAELRSACPALRGLLVFDDADRPDEIADMIPRTGVSVLITSRDSRWRDHFADIEIPVLEPEESIALLRARLPSTITAPDVDRLCRALGDLPLALEQAVLRLRDGVDVDEYLQGLAEHPQRTLGGSRPPDYPTSMSAAINLAADRLGNDRQEALDLLRCHALQDLDDCPGDGPSGARLPSHVMSEAVPYGLATTDPSTRAIRLHPLVAALLRDNLTAEDHARLALYLAH</sequence>
<feature type="compositionally biased region" description="Pro residues" evidence="1">
    <location>
        <begin position="82"/>
        <end position="111"/>
    </location>
</feature>
<dbReference type="InterPro" id="IPR001387">
    <property type="entry name" value="Cro/C1-type_HTH"/>
</dbReference>
<accession>A0ABN2YMM7</accession>
<dbReference type="EMBL" id="BAAAMR010000012">
    <property type="protein sequence ID" value="GAA2128788.1"/>
    <property type="molecule type" value="Genomic_DNA"/>
</dbReference>
<organism evidence="2 3">
    <name type="scientific">Actinomadura napierensis</name>
    <dbReference type="NCBI Taxonomy" id="267854"/>
    <lineage>
        <taxon>Bacteria</taxon>
        <taxon>Bacillati</taxon>
        <taxon>Actinomycetota</taxon>
        <taxon>Actinomycetes</taxon>
        <taxon>Streptosporangiales</taxon>
        <taxon>Thermomonosporaceae</taxon>
        <taxon>Actinomadura</taxon>
    </lineage>
</organism>
<evidence type="ECO:0000313" key="2">
    <source>
        <dbReference type="EMBL" id="GAA2128788.1"/>
    </source>
</evidence>
<evidence type="ECO:0000313" key="3">
    <source>
        <dbReference type="Proteomes" id="UP001501020"/>
    </source>
</evidence>
<name>A0ABN2YMM7_9ACTN</name>
<dbReference type="PANTHER" id="PTHR35205:SF1">
    <property type="entry name" value="ZU5 DOMAIN-CONTAINING PROTEIN"/>
    <property type="match status" value="1"/>
</dbReference>
<feature type="region of interest" description="Disordered" evidence="1">
    <location>
        <begin position="77"/>
        <end position="127"/>
    </location>
</feature>
<dbReference type="Gene3D" id="3.40.50.300">
    <property type="entry name" value="P-loop containing nucleotide triphosphate hydrolases"/>
    <property type="match status" value="1"/>
</dbReference>
<dbReference type="Proteomes" id="UP001501020">
    <property type="component" value="Unassembled WGS sequence"/>
</dbReference>
<evidence type="ECO:0000256" key="1">
    <source>
        <dbReference type="SAM" id="MobiDB-lite"/>
    </source>
</evidence>
<dbReference type="SUPFAM" id="SSF52540">
    <property type="entry name" value="P-loop containing nucleoside triphosphate hydrolases"/>
    <property type="match status" value="1"/>
</dbReference>
<comment type="caution">
    <text evidence="2">The sequence shown here is derived from an EMBL/GenBank/DDBJ whole genome shotgun (WGS) entry which is preliminary data.</text>
</comment>
<proteinExistence type="predicted"/>
<gene>
    <name evidence="2" type="ORF">GCM10009727_19680</name>
</gene>
<dbReference type="PANTHER" id="PTHR35205">
    <property type="entry name" value="NB-ARC AND TPR DOMAIN PROTEIN"/>
    <property type="match status" value="1"/>
</dbReference>